<feature type="region of interest" description="Disordered" evidence="6">
    <location>
        <begin position="113"/>
        <end position="153"/>
    </location>
</feature>
<evidence type="ECO:0000256" key="1">
    <source>
        <dbReference type="ARBA" id="ARBA00004123"/>
    </source>
</evidence>
<accession>A0A5P1FRM4</accession>
<evidence type="ECO:0000256" key="6">
    <source>
        <dbReference type="SAM" id="MobiDB-lite"/>
    </source>
</evidence>
<proteinExistence type="predicted"/>
<evidence type="ECO:0000256" key="3">
    <source>
        <dbReference type="ARBA" id="ARBA00023125"/>
    </source>
</evidence>
<reference evidence="8" key="1">
    <citation type="journal article" date="2017" name="Nat. Commun.">
        <title>The asparagus genome sheds light on the origin and evolution of a young Y chromosome.</title>
        <authorList>
            <person name="Harkess A."/>
            <person name="Zhou J."/>
            <person name="Xu C."/>
            <person name="Bowers J.E."/>
            <person name="Van der Hulst R."/>
            <person name="Ayyampalayam S."/>
            <person name="Mercati F."/>
            <person name="Riccardi P."/>
            <person name="McKain M.R."/>
            <person name="Kakrana A."/>
            <person name="Tang H."/>
            <person name="Ray J."/>
            <person name="Groenendijk J."/>
            <person name="Arikit S."/>
            <person name="Mathioni S.M."/>
            <person name="Nakano M."/>
            <person name="Shan H."/>
            <person name="Telgmann-Rauber A."/>
            <person name="Kanno A."/>
            <person name="Yue Z."/>
            <person name="Chen H."/>
            <person name="Li W."/>
            <person name="Chen Y."/>
            <person name="Xu X."/>
            <person name="Zhang Y."/>
            <person name="Luo S."/>
            <person name="Chen H."/>
            <person name="Gao J."/>
            <person name="Mao Z."/>
            <person name="Pires J.C."/>
            <person name="Luo M."/>
            <person name="Kudrna D."/>
            <person name="Wing R.A."/>
            <person name="Meyers B.C."/>
            <person name="Yi K."/>
            <person name="Kong H."/>
            <person name="Lavrijsen P."/>
            <person name="Sunseri F."/>
            <person name="Falavigna A."/>
            <person name="Ye Y."/>
            <person name="Leebens-Mack J.H."/>
            <person name="Chen G."/>
        </authorList>
    </citation>
    <scope>NUCLEOTIDE SEQUENCE [LARGE SCALE GENOMIC DNA]</scope>
    <source>
        <strain evidence="8">cv. DH0086</strain>
    </source>
</reference>
<feature type="compositionally biased region" description="Basic and acidic residues" evidence="6">
    <location>
        <begin position="25"/>
        <end position="43"/>
    </location>
</feature>
<dbReference type="SUPFAM" id="SSF101936">
    <property type="entry name" value="DNA-binding pseudobarrel domain"/>
    <property type="match status" value="1"/>
</dbReference>
<protein>
    <submittedName>
        <fullName evidence="7">Uncharacterized protein</fullName>
    </submittedName>
</protein>
<comment type="subcellular location">
    <subcellularLocation>
        <location evidence="1">Nucleus</location>
    </subcellularLocation>
</comment>
<keyword evidence="8" id="KW-1185">Reference proteome</keyword>
<keyword evidence="2" id="KW-0805">Transcription regulation</keyword>
<dbReference type="GO" id="GO:0003677">
    <property type="term" value="F:DNA binding"/>
    <property type="evidence" value="ECO:0007669"/>
    <property type="project" value="UniProtKB-KW"/>
</dbReference>
<dbReference type="PANTHER" id="PTHR34397:SF14">
    <property type="entry name" value="OS05G0233000 PROTEIN"/>
    <property type="match status" value="1"/>
</dbReference>
<gene>
    <name evidence="7" type="ORF">A4U43_C01F16740</name>
</gene>
<dbReference type="AlphaFoldDB" id="A0A5P1FRM4"/>
<keyword evidence="3" id="KW-0238">DNA-binding</keyword>
<name>A0A5P1FRM4_ASPOF</name>
<dbReference type="Proteomes" id="UP000243459">
    <property type="component" value="Chromosome 1"/>
</dbReference>
<evidence type="ECO:0000313" key="7">
    <source>
        <dbReference type="EMBL" id="ONK80353.1"/>
    </source>
</evidence>
<dbReference type="Gene3D" id="2.40.330.10">
    <property type="entry name" value="DNA-binding pseudobarrel domain"/>
    <property type="match status" value="1"/>
</dbReference>
<dbReference type="Gramene" id="ONK80353">
    <property type="protein sequence ID" value="ONK80353"/>
    <property type="gene ID" value="A4U43_C01F16740"/>
</dbReference>
<evidence type="ECO:0000256" key="2">
    <source>
        <dbReference type="ARBA" id="ARBA00023015"/>
    </source>
</evidence>
<keyword evidence="5" id="KW-0539">Nucleus</keyword>
<dbReference type="EMBL" id="CM007381">
    <property type="protein sequence ID" value="ONK80353.1"/>
    <property type="molecule type" value="Genomic_DNA"/>
</dbReference>
<dbReference type="InterPro" id="IPR015300">
    <property type="entry name" value="DNA-bd_pseudobarrel_sf"/>
</dbReference>
<dbReference type="GO" id="GO:0005634">
    <property type="term" value="C:nucleus"/>
    <property type="evidence" value="ECO:0007669"/>
    <property type="project" value="UniProtKB-SubCell"/>
</dbReference>
<sequence length="297" mass="34068">METENFDEDWLKLSIAAGSSSTTQEQEKTTEKKESSEIDPRRQEMIKKRFMELKKLETTMRVLKEPTEESSWLSLSFPEDKCTAGDCENPEPRQKHISSSCFSIAKTLSLGRSTFPPLVSPGSKKRPSSSKVPVSSPFKKQKTSETTAQESRKAVAGWRGAANMMGLTHHEFFLVKKITKSDIEPNQHRLQLTRTDVNNAAQPPKDFAVEAYKSEREISINVLDIKGNKYRMKFKYLTSSKTYRFMGRDYSKFLASSELKAKQRMEIWRLRGDGGERSAEIWLSFVNSDEEEEEEDH</sequence>
<feature type="compositionally biased region" description="Low complexity" evidence="6">
    <location>
        <begin position="129"/>
        <end position="138"/>
    </location>
</feature>
<keyword evidence="4" id="KW-0804">Transcription</keyword>
<organism evidence="7 8">
    <name type="scientific">Asparagus officinalis</name>
    <name type="common">Garden asparagus</name>
    <dbReference type="NCBI Taxonomy" id="4686"/>
    <lineage>
        <taxon>Eukaryota</taxon>
        <taxon>Viridiplantae</taxon>
        <taxon>Streptophyta</taxon>
        <taxon>Embryophyta</taxon>
        <taxon>Tracheophyta</taxon>
        <taxon>Spermatophyta</taxon>
        <taxon>Magnoliopsida</taxon>
        <taxon>Liliopsida</taxon>
        <taxon>Asparagales</taxon>
        <taxon>Asparagaceae</taxon>
        <taxon>Asparagoideae</taxon>
        <taxon>Asparagus</taxon>
    </lineage>
</organism>
<evidence type="ECO:0000256" key="4">
    <source>
        <dbReference type="ARBA" id="ARBA00023163"/>
    </source>
</evidence>
<evidence type="ECO:0000256" key="5">
    <source>
        <dbReference type="ARBA" id="ARBA00023242"/>
    </source>
</evidence>
<dbReference type="PANTHER" id="PTHR34397">
    <property type="entry name" value="OS05G0237600 PROTEIN"/>
    <property type="match status" value="1"/>
</dbReference>
<evidence type="ECO:0000313" key="8">
    <source>
        <dbReference type="Proteomes" id="UP000243459"/>
    </source>
</evidence>
<feature type="region of interest" description="Disordered" evidence="6">
    <location>
        <begin position="1"/>
        <end position="43"/>
    </location>
</feature>